<sequence>MSYHISEDTLFEYMVAFILRNNGYIAGVPRRKLGGRGTQHQIGVIGIDLNNSPFCLNTVLLVASRGPSNSDPVNDMQIVRNLKATILDLEQTLPSRRELIRDLLDNNRGDLFHRIYGGKKLKETLTVNYVGGIFVAGEFSQPAWEYANAHGIYVVHLPDTIADNHISLWQGKIRMLIKNIMNSDGSFKLPGLAKKTKKLPEFRELLSLLQRPLTDDLPPEKSHDLFTIFNELIRTEEMVPLSRSLSRIALATINGYPVVLEYNLGYKSLVDAALSIYERKIRRLKSVATATTYKPLDVVHLKITTVSPTMNNQVLKFDYGVSDEDVPTSIEGLAGSIYIPSTLLDKRSVKRFRLKMPLKAGLSLVCEFSSSPRETATKISV</sequence>
<organism evidence="1 2">
    <name type="scientific">Desulforamulus aquiferis</name>
    <dbReference type="NCBI Taxonomy" id="1397668"/>
    <lineage>
        <taxon>Bacteria</taxon>
        <taxon>Bacillati</taxon>
        <taxon>Bacillota</taxon>
        <taxon>Clostridia</taxon>
        <taxon>Eubacteriales</taxon>
        <taxon>Peptococcaceae</taxon>
        <taxon>Desulforamulus</taxon>
    </lineage>
</organism>
<gene>
    <name evidence="1" type="ORF">P6N53_17735</name>
</gene>
<dbReference type="Proteomes" id="UP001172911">
    <property type="component" value="Unassembled WGS sequence"/>
</dbReference>
<keyword evidence="2" id="KW-1185">Reference proteome</keyword>
<accession>A0AAW7ZJ83</accession>
<reference evidence="1" key="1">
    <citation type="journal article" date="2023" name="J. Hazard. Mater.">
        <title>Anaerobic biodegradation of pyrene and benzo[a]pyrene by a new sulfate-reducing Desulforamulus aquiferis strain DSA.</title>
        <authorList>
            <person name="Zhang Z."/>
            <person name="Sun J."/>
            <person name="Gong X."/>
            <person name="Wang C."/>
            <person name="Wang H."/>
        </authorList>
    </citation>
    <scope>NUCLEOTIDE SEQUENCE</scope>
    <source>
        <strain evidence="1">DSA</strain>
    </source>
</reference>
<name>A0AAW7ZJ83_9FIRM</name>
<dbReference type="RefSeq" id="WP_304545540.1">
    <property type="nucleotide sequence ID" value="NZ_JARPTC010000033.1"/>
</dbReference>
<dbReference type="AlphaFoldDB" id="A0AAW7ZJ83"/>
<dbReference type="EMBL" id="JARPTC010000033">
    <property type="protein sequence ID" value="MDO7789055.1"/>
    <property type="molecule type" value="Genomic_DNA"/>
</dbReference>
<comment type="caution">
    <text evidence="1">The sequence shown here is derived from an EMBL/GenBank/DDBJ whole genome shotgun (WGS) entry which is preliminary data.</text>
</comment>
<reference evidence="1" key="2">
    <citation type="submission" date="2023-03" db="EMBL/GenBank/DDBJ databases">
        <authorList>
            <person name="Zhang Z."/>
        </authorList>
    </citation>
    <scope>NUCLEOTIDE SEQUENCE</scope>
    <source>
        <strain evidence="1">DSA</strain>
    </source>
</reference>
<evidence type="ECO:0000313" key="1">
    <source>
        <dbReference type="EMBL" id="MDO7789055.1"/>
    </source>
</evidence>
<evidence type="ECO:0000313" key="2">
    <source>
        <dbReference type="Proteomes" id="UP001172911"/>
    </source>
</evidence>
<proteinExistence type="predicted"/>
<protein>
    <submittedName>
        <fullName evidence="1">Uncharacterized protein</fullName>
    </submittedName>
</protein>